<keyword evidence="2" id="KW-1185">Reference proteome</keyword>
<dbReference type="EMBL" id="BCMS01000001">
    <property type="protein sequence ID" value="GAQ20483.1"/>
    <property type="molecule type" value="Genomic_DNA"/>
</dbReference>
<evidence type="ECO:0000313" key="2">
    <source>
        <dbReference type="Proteomes" id="UP000056209"/>
    </source>
</evidence>
<protein>
    <submittedName>
        <fullName evidence="1">Uncharacterized protein</fullName>
    </submittedName>
</protein>
<proteinExistence type="predicted"/>
<evidence type="ECO:0000313" key="1">
    <source>
        <dbReference type="EMBL" id="GAQ20483.1"/>
    </source>
</evidence>
<name>A0A100HH29_9DEIO</name>
<sequence length="241" mass="26984">METLKIRVEGEFDGRKVSLSNVPLAAMTTSFEALKKLLARTSNMADQTSVSLVEGSVCVEAHLPTDAAVVLGRSTRERTLSESDPYAEFVRTLERAASQSGLTYSVYEDQSELTRITPERGASLTITQRKWIHTSMMIYGFLFNMGGKNPNIHVETEEYGRVRIDIDQRSIRSLQLYQYYNFEVEGPILLENPPQLGALKFVRAIRASGETSLEEAIAIEGPKWAGGDSMKWLEELRRGAE</sequence>
<accession>A0A100HH29</accession>
<dbReference type="AlphaFoldDB" id="A0A100HH29"/>
<gene>
    <name evidence="1" type="ORF">DEIGR_100510</name>
</gene>
<reference evidence="2" key="1">
    <citation type="submission" date="2015-11" db="EMBL/GenBank/DDBJ databases">
        <title>Draft Genome Sequence of the Radioresistant Bacterium Deinococcus grandis, Isolated from Freshwater Fish in Japan.</title>
        <authorList>
            <person name="Satoh K."/>
            <person name="Onodera T."/>
            <person name="Omoso K."/>
            <person name="Takeda-Yano K."/>
            <person name="Katayama T."/>
            <person name="Oono Y."/>
            <person name="Narumi I."/>
        </authorList>
    </citation>
    <scope>NUCLEOTIDE SEQUENCE [LARGE SCALE GENOMIC DNA]</scope>
    <source>
        <strain evidence="2">ATCC 43672</strain>
    </source>
</reference>
<comment type="caution">
    <text evidence="1">The sequence shown here is derived from an EMBL/GenBank/DDBJ whole genome shotgun (WGS) entry which is preliminary data.</text>
</comment>
<dbReference type="Proteomes" id="UP000056209">
    <property type="component" value="Unassembled WGS sequence"/>
</dbReference>
<organism evidence="1 2">
    <name type="scientific">Deinococcus grandis</name>
    <dbReference type="NCBI Taxonomy" id="57498"/>
    <lineage>
        <taxon>Bacteria</taxon>
        <taxon>Thermotogati</taxon>
        <taxon>Deinococcota</taxon>
        <taxon>Deinococci</taxon>
        <taxon>Deinococcales</taxon>
        <taxon>Deinococcaceae</taxon>
        <taxon>Deinococcus</taxon>
    </lineage>
</organism>
<dbReference type="OrthoDB" id="6057423at2"/>
<dbReference type="RefSeq" id="WP_153013598.1">
    <property type="nucleotide sequence ID" value="NZ_BCMS01000001.1"/>
</dbReference>